<dbReference type="InterPro" id="IPR008300">
    <property type="entry name" value="PTAC"/>
</dbReference>
<reference evidence="14" key="1">
    <citation type="journal article" date="2019" name="Int. J. Syst. Evol. Microbiol.">
        <title>The Global Catalogue of Microorganisms (GCM) 10K type strain sequencing project: providing services to taxonomists for standard genome sequencing and annotation.</title>
        <authorList>
            <consortium name="The Broad Institute Genomics Platform"/>
            <consortium name="The Broad Institute Genome Sequencing Center for Infectious Disease"/>
            <person name="Wu L."/>
            <person name="Ma J."/>
        </authorList>
    </citation>
    <scope>NUCLEOTIDE SEQUENCE [LARGE SCALE GENOMIC DNA]</scope>
    <source>
        <strain evidence="14">CCUG 50353</strain>
    </source>
</reference>
<organism evidence="13 14">
    <name type="scientific">Chryseomicrobium palamuruense</name>
    <dbReference type="NCBI Taxonomy" id="682973"/>
    <lineage>
        <taxon>Bacteria</taxon>
        <taxon>Bacillati</taxon>
        <taxon>Bacillota</taxon>
        <taxon>Bacilli</taxon>
        <taxon>Bacillales</taxon>
        <taxon>Caryophanaceae</taxon>
        <taxon>Chryseomicrobium</taxon>
    </lineage>
</organism>
<keyword evidence="14" id="KW-1185">Reference proteome</keyword>
<evidence type="ECO:0000256" key="12">
    <source>
        <dbReference type="ARBA" id="ARBA00047589"/>
    </source>
</evidence>
<dbReference type="Pfam" id="PF06130">
    <property type="entry name" value="PTAC"/>
    <property type="match status" value="1"/>
</dbReference>
<comment type="caution">
    <text evidence="13">The sequence shown here is derived from an EMBL/GenBank/DDBJ whole genome shotgun (WGS) entry which is preliminary data.</text>
</comment>
<accession>A0ABV8UW18</accession>
<evidence type="ECO:0000256" key="6">
    <source>
        <dbReference type="ARBA" id="ARBA00022723"/>
    </source>
</evidence>
<proteinExistence type="inferred from homology"/>
<comment type="similarity">
    <text evidence="2">Belongs to the PduL family.</text>
</comment>
<dbReference type="RefSeq" id="WP_378141999.1">
    <property type="nucleotide sequence ID" value="NZ_JBHSEF010000023.1"/>
</dbReference>
<keyword evidence="8 13" id="KW-0012">Acyltransferase</keyword>
<evidence type="ECO:0000313" key="14">
    <source>
        <dbReference type="Proteomes" id="UP001595733"/>
    </source>
</evidence>
<evidence type="ECO:0000256" key="9">
    <source>
        <dbReference type="ARBA" id="ARBA00030044"/>
    </source>
</evidence>
<evidence type="ECO:0000256" key="5">
    <source>
        <dbReference type="ARBA" id="ARBA00022679"/>
    </source>
</evidence>
<evidence type="ECO:0000256" key="2">
    <source>
        <dbReference type="ARBA" id="ARBA00007342"/>
    </source>
</evidence>
<dbReference type="GO" id="GO:0016746">
    <property type="term" value="F:acyltransferase activity"/>
    <property type="evidence" value="ECO:0007669"/>
    <property type="project" value="UniProtKB-KW"/>
</dbReference>
<dbReference type="EC" id="2.3.1.222" evidence="3"/>
<keyword evidence="7" id="KW-0862">Zinc</keyword>
<comment type="catalytic activity">
    <reaction evidence="12">
        <text>propanoyl-CoA + phosphate = propanoyl phosphate + CoA</text>
        <dbReference type="Rhea" id="RHEA:28046"/>
        <dbReference type="ChEBI" id="CHEBI:43474"/>
        <dbReference type="ChEBI" id="CHEBI:57287"/>
        <dbReference type="ChEBI" id="CHEBI:57392"/>
        <dbReference type="ChEBI" id="CHEBI:58933"/>
        <dbReference type="EC" id="2.3.1.222"/>
    </reaction>
</comment>
<evidence type="ECO:0000313" key="13">
    <source>
        <dbReference type="EMBL" id="MFC4355502.1"/>
    </source>
</evidence>
<evidence type="ECO:0000256" key="11">
    <source>
        <dbReference type="ARBA" id="ARBA00033077"/>
    </source>
</evidence>
<dbReference type="PANTHER" id="PTHR39453">
    <property type="entry name" value="PHOSPHATE PROPANOYLTRANSFERASE"/>
    <property type="match status" value="1"/>
</dbReference>
<dbReference type="PANTHER" id="PTHR39453:SF1">
    <property type="entry name" value="PHOSPHATE PROPANOYLTRANSFERASE"/>
    <property type="match status" value="1"/>
</dbReference>
<dbReference type="Proteomes" id="UP001595733">
    <property type="component" value="Unassembled WGS sequence"/>
</dbReference>
<evidence type="ECO:0000256" key="1">
    <source>
        <dbReference type="ARBA" id="ARBA00001947"/>
    </source>
</evidence>
<keyword evidence="6" id="KW-0479">Metal-binding</keyword>
<evidence type="ECO:0000256" key="4">
    <source>
        <dbReference type="ARBA" id="ARBA00020837"/>
    </source>
</evidence>
<dbReference type="EMBL" id="JBHSEF010000023">
    <property type="protein sequence ID" value="MFC4355502.1"/>
    <property type="molecule type" value="Genomic_DNA"/>
</dbReference>
<protein>
    <recommendedName>
        <fullName evidence="4">Phosphate propanoyltransferase</fullName>
        <ecNumber evidence="3">2.3.1.222</ecNumber>
    </recommendedName>
    <alternativeName>
        <fullName evidence="10">Phosphate acyltransferase PduL</fullName>
    </alternativeName>
    <alternativeName>
        <fullName evidence="9">Phosphotransacylase PduL</fullName>
    </alternativeName>
    <alternativeName>
        <fullName evidence="11">Propanediol utilization protein PduL</fullName>
    </alternativeName>
</protein>
<sequence>MSMDPQLIQTIVREVLASLEADTQQTPDSSVPIAISARHVHLSEEHIEQLFGKGYQLTKRADLSQPGQFAAEETVHIAGPKGSFTRVRVLGPARKLTQVEVSQTDTITLGVSAPVRESGDIAGSAGVTLIGPKGSLYLNEGLIVAQAHIHMSPQDAARYQVQDQEYVEVLIDSDRPLRFQRVKVRVSDRYRLEMHIDTDEANAAFLQKKGRGQLIKAGEVVPQQIALEQTQVKQVSSERITYTKKLLTKEDVESLQGKEVRLPKGTIVTDLAKDFARERGIALSFETGK</sequence>
<comment type="cofactor">
    <cofactor evidence="1">
        <name>Zn(2+)</name>
        <dbReference type="ChEBI" id="CHEBI:29105"/>
    </cofactor>
</comment>
<gene>
    <name evidence="13" type="primary">pduL</name>
    <name evidence="13" type="ORF">ACFO0S_10610</name>
</gene>
<dbReference type="NCBIfam" id="NF011652">
    <property type="entry name" value="PRK15070.1"/>
    <property type="match status" value="1"/>
</dbReference>
<evidence type="ECO:0000256" key="3">
    <source>
        <dbReference type="ARBA" id="ARBA00012206"/>
    </source>
</evidence>
<evidence type="ECO:0000256" key="7">
    <source>
        <dbReference type="ARBA" id="ARBA00022833"/>
    </source>
</evidence>
<keyword evidence="5 13" id="KW-0808">Transferase</keyword>
<evidence type="ECO:0000256" key="8">
    <source>
        <dbReference type="ARBA" id="ARBA00023315"/>
    </source>
</evidence>
<evidence type="ECO:0000256" key="10">
    <source>
        <dbReference type="ARBA" id="ARBA00030939"/>
    </source>
</evidence>
<name>A0ABV8UW18_9BACL</name>